<organism evidence="1">
    <name type="scientific">Prasinoderma singulare</name>
    <dbReference type="NCBI Taxonomy" id="676789"/>
    <lineage>
        <taxon>Eukaryota</taxon>
        <taxon>Viridiplantae</taxon>
        <taxon>Prasinodermophyta</taxon>
        <taxon>Prasinodermophyceae</taxon>
        <taxon>Prasinodermales</taxon>
        <taxon>Prasinodermaceae</taxon>
        <taxon>Prasinoderma</taxon>
    </lineage>
</organism>
<sequence length="406" mass="44774">MRGRKRGEAGGSGSCSATPARPLALAGLVAGLAFFEFEDRSKMGGGEVAKGGWSRECVPALRGALGGSGVGRGRLLQHRHGLVHLAHERRVALDEVQHLRLVHLQQHAGDLACVRGLQLLNLRVERLAKDHALVVGRRRRQHLCQAQPLRGGSAGGGRRRAGRGFSPPELRALHRRCRSVRHFGGMRGVELSERRVPAVERYFGGSDGILRGRDWFVALCEASIAWRDTVTLLDLDGCTLTRAALATALGGFPRLDTLNLTGAVFEREHGRPESAFCEAREHRVLRYAALSGEAHIRGLLAVAPNLEVLDDSRHPSPKSLIARLWRTRPQLPSQTLLREVEEAGVGCFLVSEQHFHSELPANRVVNLISKDRVHRRHIRELRGHAEPLFVDEHLFPVFGGDAVVWF</sequence>
<dbReference type="AlphaFoldDB" id="A0A7S3FJA9"/>
<evidence type="ECO:0000313" key="1">
    <source>
        <dbReference type="EMBL" id="CAE0149786.1"/>
    </source>
</evidence>
<name>A0A7S3FJA9_9VIRI</name>
<dbReference type="EMBL" id="HBHY01019433">
    <property type="protein sequence ID" value="CAE0149786.1"/>
    <property type="molecule type" value="Transcribed_RNA"/>
</dbReference>
<gene>
    <name evidence="1" type="ORF">PSIN1315_LOCUS12457</name>
</gene>
<proteinExistence type="predicted"/>
<protein>
    <submittedName>
        <fullName evidence="1">Uncharacterized protein</fullName>
    </submittedName>
</protein>
<accession>A0A7S3FJA9</accession>
<dbReference type="SUPFAM" id="SSF52047">
    <property type="entry name" value="RNI-like"/>
    <property type="match status" value="1"/>
</dbReference>
<reference evidence="1" key="1">
    <citation type="submission" date="2021-01" db="EMBL/GenBank/DDBJ databases">
        <authorList>
            <person name="Corre E."/>
            <person name="Pelletier E."/>
            <person name="Niang G."/>
            <person name="Scheremetjew M."/>
            <person name="Finn R."/>
            <person name="Kale V."/>
            <person name="Holt S."/>
            <person name="Cochrane G."/>
            <person name="Meng A."/>
            <person name="Brown T."/>
            <person name="Cohen L."/>
        </authorList>
    </citation>
    <scope>NUCLEOTIDE SEQUENCE</scope>
    <source>
        <strain evidence="1">RCC927</strain>
    </source>
</reference>